<dbReference type="EMBL" id="CP104213">
    <property type="protein sequence ID" value="UWX64654.1"/>
    <property type="molecule type" value="Genomic_DNA"/>
</dbReference>
<protein>
    <submittedName>
        <fullName evidence="1">Helix-hairpin-helix domain-containing protein</fullName>
    </submittedName>
</protein>
<dbReference type="PANTHER" id="PTHR21180">
    <property type="entry name" value="ENDONUCLEASE/EXONUCLEASE/PHOSPHATASE FAMILY DOMAIN-CONTAINING PROTEIN 1"/>
    <property type="match status" value="1"/>
</dbReference>
<dbReference type="PANTHER" id="PTHR21180:SF32">
    <property type="entry name" value="ENDONUCLEASE_EXONUCLEASE_PHOSPHATASE FAMILY DOMAIN-CONTAINING PROTEIN 1"/>
    <property type="match status" value="1"/>
</dbReference>
<dbReference type="RefSeq" id="WP_260560923.1">
    <property type="nucleotide sequence ID" value="NZ_BAABEC010000153.1"/>
</dbReference>
<sequence length="127" mass="13131">MPGSLSFERPLAALLSGLALVCGGWALWPALSPSPRLPVVTHAALPAPLSADPAPVYATTPSIRPLISGQLNLNTASEEQLEALPSIGPALAARLIAARPYRSLADLDAVRGVGPVLLAKLTPLVRF</sequence>
<proteinExistence type="predicted"/>
<name>A0ABY5YHW4_9DEIO</name>
<organism evidence="1 2">
    <name type="scientific">Deinococcus rubellus</name>
    <dbReference type="NCBI Taxonomy" id="1889240"/>
    <lineage>
        <taxon>Bacteria</taxon>
        <taxon>Thermotogati</taxon>
        <taxon>Deinococcota</taxon>
        <taxon>Deinococci</taxon>
        <taxon>Deinococcales</taxon>
        <taxon>Deinococcaceae</taxon>
        <taxon>Deinococcus</taxon>
    </lineage>
</organism>
<dbReference type="Proteomes" id="UP001060261">
    <property type="component" value="Chromosome"/>
</dbReference>
<gene>
    <name evidence="1" type="ORF">N0D28_03040</name>
</gene>
<accession>A0ABY5YHW4</accession>
<dbReference type="InterPro" id="IPR010994">
    <property type="entry name" value="RuvA_2-like"/>
</dbReference>
<reference evidence="1" key="1">
    <citation type="submission" date="2022-09" db="EMBL/GenBank/DDBJ databases">
        <title>genome sequence of Deinococcus rubellus.</title>
        <authorList>
            <person name="Srinivasan S."/>
        </authorList>
    </citation>
    <scope>NUCLEOTIDE SEQUENCE</scope>
    <source>
        <strain evidence="1">Ant6</strain>
    </source>
</reference>
<evidence type="ECO:0000313" key="2">
    <source>
        <dbReference type="Proteomes" id="UP001060261"/>
    </source>
</evidence>
<evidence type="ECO:0000313" key="1">
    <source>
        <dbReference type="EMBL" id="UWX64654.1"/>
    </source>
</evidence>
<dbReference type="Gene3D" id="1.10.150.320">
    <property type="entry name" value="Photosystem II 12 kDa extrinsic protein"/>
    <property type="match status" value="1"/>
</dbReference>
<dbReference type="Pfam" id="PF12836">
    <property type="entry name" value="HHH_3"/>
    <property type="match status" value="1"/>
</dbReference>
<keyword evidence="2" id="KW-1185">Reference proteome</keyword>
<dbReference type="InterPro" id="IPR051675">
    <property type="entry name" value="Endo/Exo/Phosphatase_dom_1"/>
</dbReference>
<dbReference type="SUPFAM" id="SSF47781">
    <property type="entry name" value="RuvA domain 2-like"/>
    <property type="match status" value="1"/>
</dbReference>